<dbReference type="InterPro" id="IPR013783">
    <property type="entry name" value="Ig-like_fold"/>
</dbReference>
<keyword evidence="2" id="KW-1133">Transmembrane helix</keyword>
<name>A0A6J6E4Y7_9ZZZZ</name>
<dbReference type="AlphaFoldDB" id="A0A6J6E4Y7"/>
<gene>
    <name evidence="4" type="ORF">UFOPK1591_01264</name>
</gene>
<dbReference type="InterPro" id="IPR019931">
    <property type="entry name" value="LPXTG_anchor"/>
</dbReference>
<evidence type="ECO:0000313" key="4">
    <source>
        <dbReference type="EMBL" id="CAB4570394.1"/>
    </source>
</evidence>
<feature type="transmembrane region" description="Helical" evidence="2">
    <location>
        <begin position="918"/>
        <end position="937"/>
    </location>
</feature>
<dbReference type="SUPFAM" id="SSF49313">
    <property type="entry name" value="Cadherin-like"/>
    <property type="match status" value="2"/>
</dbReference>
<sequence length="942" mass="98201">MLKKTLSAALSIALALGMVAAGASSASAAVSRTKGQLNEDFGSSYQRGVAYNNTGLNSTADCGGVASWEASASTGNTVYLAGLERPDDCDSMDNLVVVQKWVSGVLDTSFGTSGTARFDLASSTVNWWRVNGLTIANNGDLVILGGAYEGGRYNGVGYATALRITGSGSPSINVGWGNSLGNELDDSNDLYISAFENPEWVNGDVSNDDWPEAWFIKAVQYNDSDFGDLWAITGGTYNDGFEDDRGFVVTLDSTGNLRTGQSYGNSNFDGFTYIDSAMTDSAQGKNCGNNWSNADGVEYDSVSHSVFVLMDCDGQGGYVMKLQAWSLEQTAWGSITDGILDLNALSWDEFNSDGDGTAELMDSYTSGASFMLAFGGENWDADVWSGVVAGSNGAVVSDDVSYGTPADGRLNLGAIIADGSGNVVLGGNGNRGTGYEDGWTAHFGTNGLIDTTWGGSTDGIAMFGNCGDEWIHTLSITSDGYIYAAGQGHTFSSVTGISDSTTMLAKLFGFSGGSQTIATGTPPTFTDDTWESELVVGTAYSDGVSATGTATLNYVSTGYLPDGISLNPTTGALTGIPTTVQQELAAICVTNSFGADTTALAAFNVAEGDTPTPPSFNNTDHYETTFIGDDIDFSITANEGDGGTITYSFTGDLPAGVTYDAEENVFRGIPTQTGTFTGVLRASNSVSPDDTITVEFTVDSGDNDLGPGRPSWFTDSEIPELEAGVAIDYQIMVYGNARPTCELTEGDLPVGLVLDEDTCAMSGTPLFPGDYSFVITATNDTGSHDFEYSGTTAGDGDHLLALSLDLEIGDTVANADVSLGGQGLQPESDWRAEFHSTPVEIANGVASIDGNFYFLAQLPANIEPGQHEVILFGVDPNGMDIQTSTFITVGASGVLTYIGSVPEGAALPNTGTNGASIALLWTLASASLAIGAFMVVLRRRRA</sequence>
<organism evidence="4">
    <name type="scientific">freshwater metagenome</name>
    <dbReference type="NCBI Taxonomy" id="449393"/>
    <lineage>
        <taxon>unclassified sequences</taxon>
        <taxon>metagenomes</taxon>
        <taxon>ecological metagenomes</taxon>
    </lineage>
</organism>
<dbReference type="Pfam" id="PF05345">
    <property type="entry name" value="He_PIG"/>
    <property type="match status" value="3"/>
</dbReference>
<keyword evidence="2" id="KW-0812">Transmembrane</keyword>
<dbReference type="Gene3D" id="2.60.40.10">
    <property type="entry name" value="Immunoglobulins"/>
    <property type="match status" value="3"/>
</dbReference>
<evidence type="ECO:0000256" key="2">
    <source>
        <dbReference type="SAM" id="Phobius"/>
    </source>
</evidence>
<protein>
    <submittedName>
        <fullName evidence="4">Unannotated protein</fullName>
    </submittedName>
</protein>
<reference evidence="4" key="1">
    <citation type="submission" date="2020-05" db="EMBL/GenBank/DDBJ databases">
        <authorList>
            <person name="Chiriac C."/>
            <person name="Salcher M."/>
            <person name="Ghai R."/>
            <person name="Kavagutti S V."/>
        </authorList>
    </citation>
    <scope>NUCLEOTIDE SEQUENCE</scope>
</reference>
<keyword evidence="2" id="KW-0472">Membrane</keyword>
<dbReference type="GO" id="GO:0005509">
    <property type="term" value="F:calcium ion binding"/>
    <property type="evidence" value="ECO:0007669"/>
    <property type="project" value="InterPro"/>
</dbReference>
<dbReference type="GO" id="GO:0016020">
    <property type="term" value="C:membrane"/>
    <property type="evidence" value="ECO:0007669"/>
    <property type="project" value="InterPro"/>
</dbReference>
<feature type="domain" description="Gram-positive cocci surface proteins LPxTG" evidence="3">
    <location>
        <begin position="907"/>
        <end position="942"/>
    </location>
</feature>
<proteinExistence type="predicted"/>
<dbReference type="NCBIfam" id="TIGR01167">
    <property type="entry name" value="LPXTG_anchor"/>
    <property type="match status" value="1"/>
</dbReference>
<dbReference type="PROSITE" id="PS50847">
    <property type="entry name" value="GRAM_POS_ANCHORING"/>
    <property type="match status" value="1"/>
</dbReference>
<accession>A0A6J6E4Y7</accession>
<evidence type="ECO:0000256" key="1">
    <source>
        <dbReference type="ARBA" id="ARBA00022525"/>
    </source>
</evidence>
<keyword evidence="1" id="KW-0964">Secreted</keyword>
<evidence type="ECO:0000259" key="3">
    <source>
        <dbReference type="PROSITE" id="PS50847"/>
    </source>
</evidence>
<dbReference type="EMBL" id="CAEZTD010000120">
    <property type="protein sequence ID" value="CAB4570394.1"/>
    <property type="molecule type" value="Genomic_DNA"/>
</dbReference>
<dbReference type="InterPro" id="IPR015919">
    <property type="entry name" value="Cadherin-like_sf"/>
</dbReference>